<name>A0A4Y2C018_ARAVE</name>
<comment type="caution">
    <text evidence="1">The sequence shown here is derived from an EMBL/GenBank/DDBJ whole genome shotgun (WGS) entry which is preliminary data.</text>
</comment>
<evidence type="ECO:0000313" key="2">
    <source>
        <dbReference type="Proteomes" id="UP000499080"/>
    </source>
</evidence>
<reference evidence="1 2" key="1">
    <citation type="journal article" date="2019" name="Sci. Rep.">
        <title>Orb-weaving spider Araneus ventricosus genome elucidates the spidroin gene catalogue.</title>
        <authorList>
            <person name="Kono N."/>
            <person name="Nakamura H."/>
            <person name="Ohtoshi R."/>
            <person name="Moran D.A.P."/>
            <person name="Shinohara A."/>
            <person name="Yoshida Y."/>
            <person name="Fujiwara M."/>
            <person name="Mori M."/>
            <person name="Tomita M."/>
            <person name="Arakawa K."/>
        </authorList>
    </citation>
    <scope>NUCLEOTIDE SEQUENCE [LARGE SCALE GENOMIC DNA]</scope>
</reference>
<proteinExistence type="predicted"/>
<keyword evidence="2" id="KW-1185">Reference proteome</keyword>
<gene>
    <name evidence="1" type="ORF">AVEN_254125_1</name>
</gene>
<dbReference type="EMBL" id="BGPR01000126">
    <property type="protein sequence ID" value="GBL97085.1"/>
    <property type="molecule type" value="Genomic_DNA"/>
</dbReference>
<dbReference type="AlphaFoldDB" id="A0A4Y2C018"/>
<accession>A0A4Y2C018</accession>
<organism evidence="1 2">
    <name type="scientific">Araneus ventricosus</name>
    <name type="common">Orbweaver spider</name>
    <name type="synonym">Epeira ventricosa</name>
    <dbReference type="NCBI Taxonomy" id="182803"/>
    <lineage>
        <taxon>Eukaryota</taxon>
        <taxon>Metazoa</taxon>
        <taxon>Ecdysozoa</taxon>
        <taxon>Arthropoda</taxon>
        <taxon>Chelicerata</taxon>
        <taxon>Arachnida</taxon>
        <taxon>Araneae</taxon>
        <taxon>Araneomorphae</taxon>
        <taxon>Entelegynae</taxon>
        <taxon>Araneoidea</taxon>
        <taxon>Araneidae</taxon>
        <taxon>Araneus</taxon>
    </lineage>
</organism>
<evidence type="ECO:0000313" key="1">
    <source>
        <dbReference type="EMBL" id="GBL97085.1"/>
    </source>
</evidence>
<sequence length="134" mass="15080">MSGTQASCWDKWNGNGVLMNAQLYWSRAAAEMALFGILVYLEAFSLYIEKTGMVSASETDGTRFETRFHWRSPVSLVHVKSDVGQTSLLWCGAEVWRGRCELRCRPRNLTAIQNYEVLPKIASKGDVNITKLST</sequence>
<protein>
    <submittedName>
        <fullName evidence="1">Uncharacterized protein</fullName>
    </submittedName>
</protein>
<dbReference type="Proteomes" id="UP000499080">
    <property type="component" value="Unassembled WGS sequence"/>
</dbReference>